<sequence>MRIERIAVVSFIYGLCSCTKANRRLSIRVVQSASSHRRRAGSAALGCAMVDRFWQQFGDGVRWPPHPQRCRCCICPRGGGVHEPNGQKQDAPLRSALQAALSCAQRRAQGSSSYCREVLVSSSRNH</sequence>
<organism evidence="1 2">
    <name type="scientific">Panicum virgatum</name>
    <name type="common">Blackwell switchgrass</name>
    <dbReference type="NCBI Taxonomy" id="38727"/>
    <lineage>
        <taxon>Eukaryota</taxon>
        <taxon>Viridiplantae</taxon>
        <taxon>Streptophyta</taxon>
        <taxon>Embryophyta</taxon>
        <taxon>Tracheophyta</taxon>
        <taxon>Spermatophyta</taxon>
        <taxon>Magnoliopsida</taxon>
        <taxon>Liliopsida</taxon>
        <taxon>Poales</taxon>
        <taxon>Poaceae</taxon>
        <taxon>PACMAD clade</taxon>
        <taxon>Panicoideae</taxon>
        <taxon>Panicodae</taxon>
        <taxon>Paniceae</taxon>
        <taxon>Panicinae</taxon>
        <taxon>Panicum</taxon>
        <taxon>Panicum sect. Hiantes</taxon>
    </lineage>
</organism>
<dbReference type="EMBL" id="CM029046">
    <property type="protein sequence ID" value="KAG2586130.1"/>
    <property type="molecule type" value="Genomic_DNA"/>
</dbReference>
<proteinExistence type="predicted"/>
<evidence type="ECO:0000313" key="2">
    <source>
        <dbReference type="Proteomes" id="UP000823388"/>
    </source>
</evidence>
<protein>
    <submittedName>
        <fullName evidence="1">Uncharacterized protein</fullName>
    </submittedName>
</protein>
<dbReference type="AlphaFoldDB" id="A0A8T0RNK7"/>
<evidence type="ECO:0000313" key="1">
    <source>
        <dbReference type="EMBL" id="KAG2586129.1"/>
    </source>
</evidence>
<comment type="caution">
    <text evidence="1">The sequence shown here is derived from an EMBL/GenBank/DDBJ whole genome shotgun (WGS) entry which is preliminary data.</text>
</comment>
<accession>A0A8T0RNK7</accession>
<gene>
    <name evidence="1" type="ORF">PVAP13_5NG025608</name>
</gene>
<reference evidence="1 2" key="1">
    <citation type="submission" date="2020-05" db="EMBL/GenBank/DDBJ databases">
        <title>WGS assembly of Panicum virgatum.</title>
        <authorList>
            <person name="Lovell J.T."/>
            <person name="Jenkins J."/>
            <person name="Shu S."/>
            <person name="Juenger T.E."/>
            <person name="Schmutz J."/>
        </authorList>
    </citation>
    <scope>NUCLEOTIDE SEQUENCE [LARGE SCALE GENOMIC DNA]</scope>
    <source>
        <strain evidence="1">AP13</strain>
        <strain evidence="2">cv. AP13</strain>
    </source>
</reference>
<dbReference type="EMBL" id="CM029046">
    <property type="protein sequence ID" value="KAG2586129.1"/>
    <property type="molecule type" value="Genomic_DNA"/>
</dbReference>
<dbReference type="EMBL" id="CM029046">
    <property type="protein sequence ID" value="KAG2586132.1"/>
    <property type="molecule type" value="Genomic_DNA"/>
</dbReference>
<name>A0A8T0RNK7_PANVG</name>
<dbReference type="PROSITE" id="PS51257">
    <property type="entry name" value="PROKAR_LIPOPROTEIN"/>
    <property type="match status" value="1"/>
</dbReference>
<dbReference type="Proteomes" id="UP000823388">
    <property type="component" value="Chromosome 5N"/>
</dbReference>
<keyword evidence="2" id="KW-1185">Reference proteome</keyword>